<dbReference type="PANTHER" id="PTHR37488:SF2">
    <property type="entry name" value="DUF1275 DOMAIN-CONTAINING PROTEIN"/>
    <property type="match status" value="1"/>
</dbReference>
<organism evidence="1 2">
    <name type="scientific">Lineolata rhizophorae</name>
    <dbReference type="NCBI Taxonomy" id="578093"/>
    <lineage>
        <taxon>Eukaryota</taxon>
        <taxon>Fungi</taxon>
        <taxon>Dikarya</taxon>
        <taxon>Ascomycota</taxon>
        <taxon>Pezizomycotina</taxon>
        <taxon>Dothideomycetes</taxon>
        <taxon>Dothideomycetes incertae sedis</taxon>
        <taxon>Lineolatales</taxon>
        <taxon>Lineolataceae</taxon>
        <taxon>Lineolata</taxon>
    </lineage>
</organism>
<dbReference type="OrthoDB" id="5288586at2759"/>
<evidence type="ECO:0000313" key="2">
    <source>
        <dbReference type="Proteomes" id="UP000799766"/>
    </source>
</evidence>
<keyword evidence="2" id="KW-1185">Reference proteome</keyword>
<dbReference type="PANTHER" id="PTHR37488">
    <property type="entry name" value="DUF1275 DOMAIN-CONTAINING PROTEIN"/>
    <property type="match status" value="1"/>
</dbReference>
<dbReference type="EMBL" id="MU001670">
    <property type="protein sequence ID" value="KAF2462201.1"/>
    <property type="molecule type" value="Genomic_DNA"/>
</dbReference>
<proteinExistence type="predicted"/>
<sequence length="60" mass="6655">MEKTKRLLSRSRLGETVDPRRGDVALLICCFITGMVDAVTFNNWEVFAGMQTGMACATEL</sequence>
<dbReference type="AlphaFoldDB" id="A0A6A6PE13"/>
<gene>
    <name evidence="1" type="ORF">BDY21DRAFT_330744</name>
</gene>
<protein>
    <submittedName>
        <fullName evidence="1">Uncharacterized protein</fullName>
    </submittedName>
</protein>
<dbReference type="Proteomes" id="UP000799766">
    <property type="component" value="Unassembled WGS sequence"/>
</dbReference>
<accession>A0A6A6PE13</accession>
<evidence type="ECO:0000313" key="1">
    <source>
        <dbReference type="EMBL" id="KAF2462201.1"/>
    </source>
</evidence>
<dbReference type="InterPro" id="IPR010699">
    <property type="entry name" value="DUF1275"/>
</dbReference>
<reference evidence="1" key="1">
    <citation type="journal article" date="2020" name="Stud. Mycol.">
        <title>101 Dothideomycetes genomes: a test case for predicting lifestyles and emergence of pathogens.</title>
        <authorList>
            <person name="Haridas S."/>
            <person name="Albert R."/>
            <person name="Binder M."/>
            <person name="Bloem J."/>
            <person name="Labutti K."/>
            <person name="Salamov A."/>
            <person name="Andreopoulos B."/>
            <person name="Baker S."/>
            <person name="Barry K."/>
            <person name="Bills G."/>
            <person name="Bluhm B."/>
            <person name="Cannon C."/>
            <person name="Castanera R."/>
            <person name="Culley D."/>
            <person name="Daum C."/>
            <person name="Ezra D."/>
            <person name="Gonzalez J."/>
            <person name="Henrissat B."/>
            <person name="Kuo A."/>
            <person name="Liang C."/>
            <person name="Lipzen A."/>
            <person name="Lutzoni F."/>
            <person name="Magnuson J."/>
            <person name="Mondo S."/>
            <person name="Nolan M."/>
            <person name="Ohm R."/>
            <person name="Pangilinan J."/>
            <person name="Park H.-J."/>
            <person name="Ramirez L."/>
            <person name="Alfaro M."/>
            <person name="Sun H."/>
            <person name="Tritt A."/>
            <person name="Yoshinaga Y."/>
            <person name="Zwiers L.-H."/>
            <person name="Turgeon B."/>
            <person name="Goodwin S."/>
            <person name="Spatafora J."/>
            <person name="Crous P."/>
            <person name="Grigoriev I."/>
        </authorList>
    </citation>
    <scope>NUCLEOTIDE SEQUENCE</scope>
    <source>
        <strain evidence="1">ATCC 16933</strain>
    </source>
</reference>
<dbReference type="Pfam" id="PF06912">
    <property type="entry name" value="DUF1275"/>
    <property type="match status" value="1"/>
</dbReference>
<name>A0A6A6PE13_9PEZI</name>